<dbReference type="Gene3D" id="2.40.160.20">
    <property type="match status" value="1"/>
</dbReference>
<dbReference type="EMBL" id="UOFM01000508">
    <property type="protein sequence ID" value="VAW83042.1"/>
    <property type="molecule type" value="Genomic_DNA"/>
</dbReference>
<evidence type="ECO:0000259" key="2">
    <source>
        <dbReference type="Pfam" id="PF13505"/>
    </source>
</evidence>
<dbReference type="InterPro" id="IPR011250">
    <property type="entry name" value="OMP/PagP_B-barrel"/>
</dbReference>
<dbReference type="AlphaFoldDB" id="A0A3B0Z658"/>
<gene>
    <name evidence="3" type="ORF">MNBD_GAMMA14-1657</name>
</gene>
<feature type="domain" description="Outer membrane protein beta-barrel" evidence="2">
    <location>
        <begin position="14"/>
        <end position="165"/>
    </location>
</feature>
<reference evidence="3" key="1">
    <citation type="submission" date="2018-06" db="EMBL/GenBank/DDBJ databases">
        <authorList>
            <person name="Zhirakovskaya E."/>
        </authorList>
    </citation>
    <scope>NUCLEOTIDE SEQUENCE</scope>
</reference>
<evidence type="ECO:0000313" key="3">
    <source>
        <dbReference type="EMBL" id="VAW83042.1"/>
    </source>
</evidence>
<accession>A0A3B0Z658</accession>
<organism evidence="3">
    <name type="scientific">hydrothermal vent metagenome</name>
    <dbReference type="NCBI Taxonomy" id="652676"/>
    <lineage>
        <taxon>unclassified sequences</taxon>
        <taxon>metagenomes</taxon>
        <taxon>ecological metagenomes</taxon>
    </lineage>
</organism>
<evidence type="ECO:0000256" key="1">
    <source>
        <dbReference type="ARBA" id="ARBA00022729"/>
    </source>
</evidence>
<dbReference type="InterPro" id="IPR027385">
    <property type="entry name" value="Beta-barrel_OMP"/>
</dbReference>
<protein>
    <recommendedName>
        <fullName evidence="2">Outer membrane protein beta-barrel domain-containing protein</fullName>
    </recommendedName>
</protein>
<name>A0A3B0Z658_9ZZZZ</name>
<sequence length="193" mass="21272">MKLQKTLGTVLAGSLVLALSPALVAAKGFSYSYADVGYQRVDGDGVDFDNGVVDASFNIFKMFALRAGFKRGNTSDVPGDNLDLTEFRYGGRGHYKLMDKLDVFGEVMVFNAELNSNQTTREDVGYIYEAGFRFMVMKKLEVNTSYRYMSGDIDDDFGTLGVVYKLSKAFSATANASFGSEVDEYFAGVRLNF</sequence>
<dbReference type="SUPFAM" id="SSF56925">
    <property type="entry name" value="OMPA-like"/>
    <property type="match status" value="1"/>
</dbReference>
<keyword evidence="1" id="KW-0732">Signal</keyword>
<dbReference type="Pfam" id="PF13505">
    <property type="entry name" value="OMP_b-brl"/>
    <property type="match status" value="1"/>
</dbReference>
<proteinExistence type="predicted"/>